<dbReference type="InterPro" id="IPR012808">
    <property type="entry name" value="CHP02453"/>
</dbReference>
<protein>
    <submittedName>
        <fullName evidence="3">Unannotated protein</fullName>
    </submittedName>
</protein>
<evidence type="ECO:0000313" key="4">
    <source>
        <dbReference type="EMBL" id="CAB5020289.1"/>
    </source>
</evidence>
<sequence length="69" mass="8021">MGTNGFRGWPPNALAFFDEIRDEFGPLHIFRPFRDTRFAKDKTPYKTHLDAVTEGEGGSSRRPNRRVWP</sequence>
<accession>A0A6J7I5C1</accession>
<reference evidence="3" key="1">
    <citation type="submission" date="2020-05" db="EMBL/GenBank/DDBJ databases">
        <authorList>
            <person name="Chiriac C."/>
            <person name="Salcher M."/>
            <person name="Ghai R."/>
            <person name="Kavagutti S V."/>
        </authorList>
    </citation>
    <scope>NUCLEOTIDE SEQUENCE</scope>
</reference>
<proteinExistence type="predicted"/>
<name>A0A6J7I5C1_9ZZZZ</name>
<dbReference type="Pfam" id="PF09365">
    <property type="entry name" value="DUF2461"/>
    <property type="match status" value="1"/>
</dbReference>
<feature type="region of interest" description="Disordered" evidence="1">
    <location>
        <begin position="50"/>
        <end position="69"/>
    </location>
</feature>
<dbReference type="AlphaFoldDB" id="A0A6J7I5C1"/>
<dbReference type="EMBL" id="CAFABA010000125">
    <property type="protein sequence ID" value="CAB4835405.1"/>
    <property type="molecule type" value="Genomic_DNA"/>
</dbReference>
<evidence type="ECO:0000256" key="1">
    <source>
        <dbReference type="SAM" id="MobiDB-lite"/>
    </source>
</evidence>
<dbReference type="EMBL" id="CAFBMH010000114">
    <property type="protein sequence ID" value="CAB4926045.1"/>
    <property type="molecule type" value="Genomic_DNA"/>
</dbReference>
<evidence type="ECO:0000313" key="3">
    <source>
        <dbReference type="EMBL" id="CAB4926045.1"/>
    </source>
</evidence>
<organism evidence="3">
    <name type="scientific">freshwater metagenome</name>
    <dbReference type="NCBI Taxonomy" id="449393"/>
    <lineage>
        <taxon>unclassified sequences</taxon>
        <taxon>metagenomes</taxon>
        <taxon>ecological metagenomes</taxon>
    </lineage>
</organism>
<dbReference type="EMBL" id="CAFBOS010000230">
    <property type="protein sequence ID" value="CAB5020289.1"/>
    <property type="molecule type" value="Genomic_DNA"/>
</dbReference>
<evidence type="ECO:0000313" key="2">
    <source>
        <dbReference type="EMBL" id="CAB4835405.1"/>
    </source>
</evidence>
<gene>
    <name evidence="2" type="ORF">UFOPK3139_02445</name>
    <name evidence="3" type="ORF">UFOPK3543_02370</name>
    <name evidence="4" type="ORF">UFOPK3967_02723</name>
</gene>